<evidence type="ECO:0000256" key="1">
    <source>
        <dbReference type="ARBA" id="ARBA00005698"/>
    </source>
</evidence>
<proteinExistence type="inferred from homology"/>
<comment type="similarity">
    <text evidence="1 2">Belongs to the complex I subunit 6 family.</text>
</comment>
<feature type="transmembrane region" description="Helical" evidence="2">
    <location>
        <begin position="99"/>
        <end position="120"/>
    </location>
</feature>
<keyword evidence="3" id="KW-0560">Oxidoreductase</keyword>
<keyword evidence="2" id="KW-1133">Transmembrane helix</keyword>
<keyword evidence="4" id="KW-1185">Reference proteome</keyword>
<evidence type="ECO:0000313" key="4">
    <source>
        <dbReference type="Proteomes" id="UP001324634"/>
    </source>
</evidence>
<protein>
    <recommendedName>
        <fullName evidence="2">NADH-quinone oxidoreductase subunit J</fullName>
        <ecNumber evidence="2">7.1.1.-</ecNumber>
    </recommendedName>
</protein>
<keyword evidence="2" id="KW-0520">NAD</keyword>
<sequence>MFAQFLFIASALLTVGSAIAVAVTKNIMHSCIFLLGSLLGIAGLYATLGADFVAVTQIMVYVGGVVILMLFAVMLTGGKDFVSRAQNLLGLAPAMGNKFTYAVGILVAIVFAATNIKILMNLPSAPAAAAANSEAFPSTVREIGFLLTKNHVLAFELSSVLLLGALVGAAIIARPKKH</sequence>
<keyword evidence="2" id="KW-1003">Cell membrane</keyword>
<evidence type="ECO:0000256" key="2">
    <source>
        <dbReference type="RuleBase" id="RU004429"/>
    </source>
</evidence>
<feature type="transmembrane region" description="Helical" evidence="2">
    <location>
        <begin position="152"/>
        <end position="173"/>
    </location>
</feature>
<accession>A0AAX4HQ59</accession>
<keyword evidence="2" id="KW-0874">Quinone</keyword>
<gene>
    <name evidence="3" type="ORF">SOO65_01515</name>
</gene>
<keyword evidence="2" id="KW-0812">Transmembrane</keyword>
<dbReference type="GO" id="GO:0005886">
    <property type="term" value="C:plasma membrane"/>
    <property type="evidence" value="ECO:0007669"/>
    <property type="project" value="UniProtKB-SubCell"/>
</dbReference>
<dbReference type="GO" id="GO:0016491">
    <property type="term" value="F:oxidoreductase activity"/>
    <property type="evidence" value="ECO:0007669"/>
    <property type="project" value="UniProtKB-KW"/>
</dbReference>
<keyword evidence="2" id="KW-0472">Membrane</keyword>
<dbReference type="PANTHER" id="PTHR33269">
    <property type="entry name" value="NADH-UBIQUINONE OXIDOREDUCTASE CHAIN 6"/>
    <property type="match status" value="1"/>
</dbReference>
<dbReference type="EMBL" id="CP139487">
    <property type="protein sequence ID" value="WPU65419.1"/>
    <property type="molecule type" value="Genomic_DNA"/>
</dbReference>
<dbReference type="Gene3D" id="1.20.120.1200">
    <property type="entry name" value="NADH-ubiquinone/plastoquinone oxidoreductase chain 6, subunit NuoJ"/>
    <property type="match status" value="1"/>
</dbReference>
<comment type="catalytic activity">
    <reaction evidence="2">
        <text>a quinone + NADH + 5 H(+)(in) = a quinol + NAD(+) + 4 H(+)(out)</text>
        <dbReference type="Rhea" id="RHEA:57888"/>
        <dbReference type="ChEBI" id="CHEBI:15378"/>
        <dbReference type="ChEBI" id="CHEBI:24646"/>
        <dbReference type="ChEBI" id="CHEBI:57540"/>
        <dbReference type="ChEBI" id="CHEBI:57945"/>
        <dbReference type="ChEBI" id="CHEBI:132124"/>
    </reaction>
</comment>
<dbReference type="RefSeq" id="WP_321395846.1">
    <property type="nucleotide sequence ID" value="NZ_CP139487.1"/>
</dbReference>
<dbReference type="KEGG" id="psti:SOO65_01515"/>
<name>A0AAX4HQ59_9BACT</name>
<reference evidence="3 4" key="1">
    <citation type="submission" date="2023-11" db="EMBL/GenBank/DDBJ databases">
        <title>Peredibacter starrii A3.12.</title>
        <authorList>
            <person name="Mitchell R.J."/>
        </authorList>
    </citation>
    <scope>NUCLEOTIDE SEQUENCE [LARGE SCALE GENOMIC DNA]</scope>
    <source>
        <strain evidence="3 4">A3.12</strain>
    </source>
</reference>
<dbReference type="Proteomes" id="UP001324634">
    <property type="component" value="Chromosome"/>
</dbReference>
<dbReference type="GO" id="GO:0048038">
    <property type="term" value="F:quinone binding"/>
    <property type="evidence" value="ECO:0007669"/>
    <property type="project" value="UniProtKB-UniRule"/>
</dbReference>
<dbReference type="PANTHER" id="PTHR33269:SF17">
    <property type="entry name" value="NADH-UBIQUINONE OXIDOREDUCTASE CHAIN 6"/>
    <property type="match status" value="1"/>
</dbReference>
<dbReference type="InterPro" id="IPR042106">
    <property type="entry name" value="Nuo/plastoQ_OxRdtase_6_NuoJ"/>
</dbReference>
<feature type="transmembrane region" description="Helical" evidence="2">
    <location>
        <begin position="6"/>
        <end position="24"/>
    </location>
</feature>
<dbReference type="InterPro" id="IPR001457">
    <property type="entry name" value="NADH_UbQ/plastoQ_OxRdtase_su6"/>
</dbReference>
<feature type="transmembrane region" description="Helical" evidence="2">
    <location>
        <begin position="58"/>
        <end position="78"/>
    </location>
</feature>
<dbReference type="EC" id="7.1.1.-" evidence="2"/>
<comment type="subcellular location">
    <subcellularLocation>
        <location evidence="2">Cell membrane</location>
        <topology evidence="2">Multi-pass membrane protein</topology>
    </subcellularLocation>
</comment>
<dbReference type="GO" id="GO:0008137">
    <property type="term" value="F:NADH dehydrogenase (ubiquinone) activity"/>
    <property type="evidence" value="ECO:0007669"/>
    <property type="project" value="UniProtKB-UniRule"/>
</dbReference>
<organism evidence="3 4">
    <name type="scientific">Peredibacter starrii</name>
    <dbReference type="NCBI Taxonomy" id="28202"/>
    <lineage>
        <taxon>Bacteria</taxon>
        <taxon>Pseudomonadati</taxon>
        <taxon>Bdellovibrionota</taxon>
        <taxon>Bacteriovoracia</taxon>
        <taxon>Bacteriovoracales</taxon>
        <taxon>Bacteriovoracaceae</taxon>
        <taxon>Peredibacter</taxon>
    </lineage>
</organism>
<evidence type="ECO:0000313" key="3">
    <source>
        <dbReference type="EMBL" id="WPU65419.1"/>
    </source>
</evidence>
<dbReference type="Pfam" id="PF00499">
    <property type="entry name" value="Oxidored_q3"/>
    <property type="match status" value="1"/>
</dbReference>
<comment type="function">
    <text evidence="2">NDH-1 shuttles electrons from NADH, via FMN and iron-sulfur (Fe-S) centers, to quinones in the respiratory chain. Couples the redox reaction to proton translocation (for every two electrons transferred, four hydrogen ions are translocated across the cytoplasmic membrane), and thus conserves the redox energy in a proton gradient.</text>
</comment>
<dbReference type="AlphaFoldDB" id="A0AAX4HQ59"/>
<feature type="transmembrane region" description="Helical" evidence="2">
    <location>
        <begin position="31"/>
        <end position="52"/>
    </location>
</feature>